<evidence type="ECO:0000313" key="1">
    <source>
        <dbReference type="EMBL" id="PKF72602.1"/>
    </source>
</evidence>
<dbReference type="AlphaFoldDB" id="A0A2I0CTI3"/>
<dbReference type="RefSeq" id="WP_101192630.1">
    <property type="nucleotide sequence ID" value="NZ_PIYS01000003.1"/>
</dbReference>
<evidence type="ECO:0000313" key="2">
    <source>
        <dbReference type="Proteomes" id="UP000242861"/>
    </source>
</evidence>
<dbReference type="EMBL" id="PIYS01000003">
    <property type="protein sequence ID" value="PKF72602.1"/>
    <property type="molecule type" value="Genomic_DNA"/>
</dbReference>
<gene>
    <name evidence="1" type="ORF">CW360_02460</name>
</gene>
<proteinExistence type="predicted"/>
<sequence>MLSATITGEIVTFLQQDPTGAKFCTVNSPEARRSVRVYFRNEQQAALVERLPKHGRLTVSGRLKSQGAISDTGKAVALLSIYAQQLKIHEDRP</sequence>
<organism evidence="1 2">
    <name type="scientific">Pseudomonas fluvialis</name>
    <dbReference type="NCBI Taxonomy" id="1793966"/>
    <lineage>
        <taxon>Bacteria</taxon>
        <taxon>Pseudomonadati</taxon>
        <taxon>Pseudomonadota</taxon>
        <taxon>Gammaproteobacteria</taxon>
        <taxon>Pseudomonadales</taxon>
        <taxon>Pseudomonadaceae</taxon>
        <taxon>Pseudomonas</taxon>
    </lineage>
</organism>
<comment type="caution">
    <text evidence="1">The sequence shown here is derived from an EMBL/GenBank/DDBJ whole genome shotgun (WGS) entry which is preliminary data.</text>
</comment>
<dbReference type="Proteomes" id="UP000242861">
    <property type="component" value="Unassembled WGS sequence"/>
</dbReference>
<reference evidence="2" key="1">
    <citation type="submission" date="2017-12" db="EMBL/GenBank/DDBJ databases">
        <authorList>
            <person name="Yu X.-Y."/>
        </authorList>
    </citation>
    <scope>NUCLEOTIDE SEQUENCE [LARGE SCALE GENOMIC DNA]</scope>
    <source>
        <strain evidence="2">ZYSR67-Z</strain>
    </source>
</reference>
<accession>A0A2I0CTI3</accession>
<name>A0A2I0CTI3_9PSED</name>
<protein>
    <submittedName>
        <fullName evidence="1">Uncharacterized protein</fullName>
    </submittedName>
</protein>